<keyword evidence="4" id="KW-0732">Signal</keyword>
<keyword evidence="2 7" id="KW-0349">Heme</keyword>
<dbReference type="AlphaFoldDB" id="L0RBZ6"/>
<dbReference type="GO" id="GO:0046872">
    <property type="term" value="F:metal ion binding"/>
    <property type="evidence" value="ECO:0007669"/>
    <property type="project" value="UniProtKB-KW"/>
</dbReference>
<evidence type="ECO:0000256" key="4">
    <source>
        <dbReference type="ARBA" id="ARBA00022729"/>
    </source>
</evidence>
<dbReference type="PANTHER" id="PTHR35038">
    <property type="entry name" value="DISSIMILATORY SULFITE REDUCTASE SIRA"/>
    <property type="match status" value="1"/>
</dbReference>
<proteinExistence type="predicted"/>
<evidence type="ECO:0000313" key="10">
    <source>
        <dbReference type="Proteomes" id="UP000010808"/>
    </source>
</evidence>
<keyword evidence="10" id="KW-1185">Reference proteome</keyword>
<feature type="binding site" description="axial binding residue" evidence="7">
    <location>
        <position position="306"/>
    </location>
    <ligand>
        <name>heme c</name>
        <dbReference type="ChEBI" id="CHEBI:61717"/>
        <label>1</label>
    </ligand>
    <ligandPart>
        <name>Fe</name>
        <dbReference type="ChEBI" id="CHEBI:18248"/>
    </ligandPart>
</feature>
<feature type="binding site" description="axial binding residue" evidence="7">
    <location>
        <position position="309"/>
    </location>
    <ligand>
        <name>heme c</name>
        <dbReference type="ChEBI" id="CHEBI:61717"/>
        <label>1</label>
    </ligand>
    <ligandPart>
        <name>Fe</name>
        <dbReference type="ChEBI" id="CHEBI:18248"/>
    </ligandPart>
</feature>
<evidence type="ECO:0000313" key="9">
    <source>
        <dbReference type="EMBL" id="CCO23715.1"/>
    </source>
</evidence>
<dbReference type="PRINTS" id="PR00609">
    <property type="entry name" value="CYTOCHROMEC3"/>
</dbReference>
<dbReference type="Pfam" id="PF02085">
    <property type="entry name" value="Cytochrom_CIII"/>
    <property type="match status" value="4"/>
</dbReference>
<dbReference type="InterPro" id="IPR002322">
    <property type="entry name" value="Cyt_c_III"/>
</dbReference>
<comment type="cofactor">
    <cofactor evidence="7">
        <name>heme c</name>
        <dbReference type="ChEBI" id="CHEBI:61717"/>
    </cofactor>
    <text evidence="7">Binds 4 heme c groups covalently per monomer.</text>
</comment>
<dbReference type="SUPFAM" id="SSF48695">
    <property type="entry name" value="Multiheme cytochromes"/>
    <property type="match status" value="1"/>
</dbReference>
<feature type="binding site" description="axial binding residue" evidence="7">
    <location>
        <position position="374"/>
    </location>
    <ligand>
        <name>heme c</name>
        <dbReference type="ChEBI" id="CHEBI:61717"/>
        <label>1</label>
    </ligand>
    <ligandPart>
        <name>Fe</name>
        <dbReference type="ChEBI" id="CHEBI:18248"/>
    </ligandPart>
</feature>
<feature type="binding site" description="axial binding residue" evidence="7">
    <location>
        <position position="332"/>
    </location>
    <ligand>
        <name>heme c</name>
        <dbReference type="ChEBI" id="CHEBI:61717"/>
        <label>1</label>
    </ligand>
    <ligandPart>
        <name>Fe</name>
        <dbReference type="ChEBI" id="CHEBI:18248"/>
    </ligandPart>
</feature>
<evidence type="ECO:0000256" key="2">
    <source>
        <dbReference type="ARBA" id="ARBA00022617"/>
    </source>
</evidence>
<dbReference type="PATRIC" id="fig|1121451.3.peg.1682"/>
<keyword evidence="6 7" id="KW-0408">Iron</keyword>
<dbReference type="InterPro" id="IPR020942">
    <property type="entry name" value="Cyt_c_III_dom"/>
</dbReference>
<evidence type="ECO:0000256" key="3">
    <source>
        <dbReference type="ARBA" id="ARBA00022723"/>
    </source>
</evidence>
<accession>L0RBZ6</accession>
<dbReference type="EMBL" id="FO203522">
    <property type="protein sequence ID" value="CCO23715.1"/>
    <property type="molecule type" value="Genomic_DNA"/>
</dbReference>
<dbReference type="OrthoDB" id="5427780at2"/>
<evidence type="ECO:0000256" key="5">
    <source>
        <dbReference type="ARBA" id="ARBA00022982"/>
    </source>
</evidence>
<feature type="binding site" description="axial binding residue" evidence="7">
    <location>
        <position position="358"/>
    </location>
    <ligand>
        <name>heme c</name>
        <dbReference type="ChEBI" id="CHEBI:61717"/>
        <label>1</label>
    </ligand>
    <ligandPart>
        <name>Fe</name>
        <dbReference type="ChEBI" id="CHEBI:18248"/>
    </ligandPart>
</feature>
<feature type="binding site" description="axial binding residue" evidence="7">
    <location>
        <position position="362"/>
    </location>
    <ligand>
        <name>heme c</name>
        <dbReference type="ChEBI" id="CHEBI:61717"/>
        <label>1</label>
    </ligand>
    <ligandPart>
        <name>Fe</name>
        <dbReference type="ChEBI" id="CHEBI:18248"/>
    </ligandPart>
</feature>
<dbReference type="InterPro" id="IPR009056">
    <property type="entry name" value="Cyt_c-like_dom"/>
</dbReference>
<dbReference type="GO" id="GO:0009055">
    <property type="term" value="F:electron transfer activity"/>
    <property type="evidence" value="ECO:0007669"/>
    <property type="project" value="InterPro"/>
</dbReference>
<dbReference type="PROSITE" id="PS51007">
    <property type="entry name" value="CYTC"/>
    <property type="match status" value="1"/>
</dbReference>
<organism evidence="9 10">
    <name type="scientific">Maridesulfovibrio hydrothermalis AM13 = DSM 14728</name>
    <dbReference type="NCBI Taxonomy" id="1121451"/>
    <lineage>
        <taxon>Bacteria</taxon>
        <taxon>Pseudomonadati</taxon>
        <taxon>Thermodesulfobacteriota</taxon>
        <taxon>Desulfovibrionia</taxon>
        <taxon>Desulfovibrionales</taxon>
        <taxon>Desulfovibrionaceae</taxon>
        <taxon>Maridesulfovibrio</taxon>
    </lineage>
</organism>
<feature type="binding site" description="axial binding residue" evidence="7">
    <location>
        <position position="316"/>
    </location>
    <ligand>
        <name>heme c</name>
        <dbReference type="ChEBI" id="CHEBI:61717"/>
        <label>1</label>
    </ligand>
    <ligandPart>
        <name>Fe</name>
        <dbReference type="ChEBI" id="CHEBI:18248"/>
    </ligandPart>
</feature>
<keyword evidence="3 7" id="KW-0479">Metal-binding</keyword>
<sequence length="547" mass="59123">MANGKKLLRLSGILIVLAGVLGFHMEALSMVGTPQGEGNKRPDLIMIDTIAAQEKLELPAVVFLHDTHTKAVAEQGKDCTACHQKDKDAMSYKFNRLEDGKPEQLKEIYHNGCISCHAADAKAGKKTGPQVGECRSCHVADPELTADRASAGMENILHYRHWDSKLIAKDAGQDTNCGACHHQYNKLSNKLEYVKGQEENCGVCHTATPEGDVKLTTTEAYHGQCVSCHLEMKAAKAEKTGPVDCAGCHGEMKVEDIKEDNAAVLKKLGGDLPRLPRNQPDAVLLTAPVDEKTAVKATMASVAFNHKAHENYTDSCSSCHHETMNKSCSSCHTVRGSKEGDFVTLDQAMHKADSTRTCVGCHAVKQKDPNCAGCHELMPKNVIQSEETCVACHNGPTSTSSQPVKMEASAKADIAKALIMKRPTSPQLIAESDIPEFVTINVIENEYKASKLPHRKIIMSMIDKMKDDSMANTFHSTPLTVCGSCHHNSPASKTPPSCASCHGSTSKTQDGRPALKAAYHGQCMTCHDAMNLEKPASTDCTACHAKK</sequence>
<gene>
    <name evidence="9" type="primary">hmcA</name>
    <name evidence="9" type="ORF">DESAM_21438</name>
</gene>
<dbReference type="InterPro" id="IPR051829">
    <property type="entry name" value="Multiheme_Cytochr_ET"/>
</dbReference>
<evidence type="ECO:0000256" key="1">
    <source>
        <dbReference type="ARBA" id="ARBA00022448"/>
    </source>
</evidence>
<dbReference type="HOGENOM" id="CLU_508744_0_0_7"/>
<feature type="binding site" description="axial binding residue" evidence="7">
    <location>
        <position position="328"/>
    </location>
    <ligand>
        <name>heme c</name>
        <dbReference type="ChEBI" id="CHEBI:61717"/>
        <label>1</label>
    </ligand>
    <ligandPart>
        <name>Fe</name>
        <dbReference type="ChEBI" id="CHEBI:18248"/>
    </ligandPart>
</feature>
<feature type="binding site" description="axial binding residue" evidence="7">
    <location>
        <position position="331"/>
    </location>
    <ligand>
        <name>heme c</name>
        <dbReference type="ChEBI" id="CHEBI:61717"/>
        <label>1</label>
    </ligand>
    <ligandPart>
        <name>Fe</name>
        <dbReference type="ChEBI" id="CHEBI:18248"/>
    </ligandPart>
</feature>
<keyword evidence="1" id="KW-0813">Transport</keyword>
<feature type="binding site" description="axial binding residue" evidence="7">
    <location>
        <position position="371"/>
    </location>
    <ligand>
        <name>heme c</name>
        <dbReference type="ChEBI" id="CHEBI:61717"/>
        <label>1</label>
    </ligand>
    <ligandPart>
        <name>Fe</name>
        <dbReference type="ChEBI" id="CHEBI:18248"/>
    </ligandPart>
</feature>
<dbReference type="InterPro" id="IPR054813">
    <property type="entry name" value="HmcA"/>
</dbReference>
<dbReference type="InterPro" id="IPR036280">
    <property type="entry name" value="Multihaem_cyt_sf"/>
</dbReference>
<evidence type="ECO:0000256" key="7">
    <source>
        <dbReference type="PIRSR" id="PIRSR602322-1"/>
    </source>
</evidence>
<dbReference type="KEGG" id="dhy:DESAM_21438"/>
<feature type="binding site" description="axial binding residue" evidence="7">
    <location>
        <position position="319"/>
    </location>
    <ligand>
        <name>heme c</name>
        <dbReference type="ChEBI" id="CHEBI:61717"/>
        <label>1</label>
    </ligand>
    <ligandPart>
        <name>Fe</name>
        <dbReference type="ChEBI" id="CHEBI:18248"/>
    </ligandPart>
</feature>
<dbReference type="Proteomes" id="UP000010808">
    <property type="component" value="Chromosome"/>
</dbReference>
<dbReference type="NCBIfam" id="NF045713">
    <property type="entry name" value="CxxCH_16_HmcA"/>
    <property type="match status" value="1"/>
</dbReference>
<feature type="binding site" description="axial binding residue" evidence="7">
    <location>
        <position position="320"/>
    </location>
    <ligand>
        <name>heme c</name>
        <dbReference type="ChEBI" id="CHEBI:61717"/>
        <label>1</label>
    </ligand>
    <ligandPart>
        <name>Fe</name>
        <dbReference type="ChEBI" id="CHEBI:18248"/>
    </ligandPart>
</feature>
<reference evidence="9 10" key="1">
    <citation type="submission" date="2012-10" db="EMBL/GenBank/DDBJ databases">
        <authorList>
            <person name="Genoscope - CEA"/>
        </authorList>
    </citation>
    <scope>NUCLEOTIDE SEQUENCE [LARGE SCALE GENOMIC DNA]</scope>
    <source>
        <strain evidence="10">AM13 / DSM 14728</strain>
    </source>
</reference>
<feature type="domain" description="Cytochrome c" evidence="8">
    <location>
        <begin position="100"/>
        <end position="198"/>
    </location>
</feature>
<dbReference type="RefSeq" id="WP_015336318.1">
    <property type="nucleotide sequence ID" value="NC_020055.1"/>
</dbReference>
<dbReference type="PANTHER" id="PTHR35038:SF10">
    <property type="entry name" value="HIGH-MOLECULAR-WEIGHT CYTOCHROME C"/>
    <property type="match status" value="1"/>
</dbReference>
<feature type="binding site" description="axial binding residue" evidence="7">
    <location>
        <position position="361"/>
    </location>
    <ligand>
        <name>heme c</name>
        <dbReference type="ChEBI" id="CHEBI:61717"/>
        <label>1</label>
    </ligand>
    <ligandPart>
        <name>Fe</name>
        <dbReference type="ChEBI" id="CHEBI:18248"/>
    </ligandPart>
</feature>
<evidence type="ECO:0000256" key="6">
    <source>
        <dbReference type="ARBA" id="ARBA00023004"/>
    </source>
</evidence>
<evidence type="ECO:0000259" key="8">
    <source>
        <dbReference type="PROSITE" id="PS51007"/>
    </source>
</evidence>
<protein>
    <submittedName>
        <fullName evidence="9">High-molecular-weight cytochrome c</fullName>
    </submittedName>
</protein>
<dbReference type="eggNOG" id="COG0484">
    <property type="taxonomic scope" value="Bacteria"/>
</dbReference>
<dbReference type="Gene3D" id="3.90.10.10">
    <property type="entry name" value="Cytochrome C3"/>
    <property type="match status" value="4"/>
</dbReference>
<dbReference type="GO" id="GO:0020037">
    <property type="term" value="F:heme binding"/>
    <property type="evidence" value="ECO:0007669"/>
    <property type="project" value="InterPro"/>
</dbReference>
<dbReference type="CDD" id="cd08168">
    <property type="entry name" value="Cytochrom_C3"/>
    <property type="match status" value="4"/>
</dbReference>
<dbReference type="STRING" id="1121451.DESAM_21438"/>
<name>L0RBZ6_9BACT</name>
<feature type="binding site" description="axial binding residue" evidence="7">
    <location>
        <position position="321"/>
    </location>
    <ligand>
        <name>heme c</name>
        <dbReference type="ChEBI" id="CHEBI:61717"/>
        <label>1</label>
    </ligand>
    <ligandPart>
        <name>Fe</name>
        <dbReference type="ChEBI" id="CHEBI:18248"/>
    </ligandPart>
</feature>
<keyword evidence="5" id="KW-0249">Electron transport</keyword>
<feature type="binding site" description="axial binding residue" evidence="7">
    <location>
        <position position="375"/>
    </location>
    <ligand>
        <name>heme c</name>
        <dbReference type="ChEBI" id="CHEBI:61717"/>
        <label>1</label>
    </ligand>
    <ligandPart>
        <name>Fe</name>
        <dbReference type="ChEBI" id="CHEBI:18248"/>
    </ligandPart>
</feature>